<dbReference type="Proteomes" id="UP000494256">
    <property type="component" value="Unassembled WGS sequence"/>
</dbReference>
<name>A0A8S0ZJJ7_ARCPL</name>
<organism evidence="1 2">
    <name type="scientific">Arctia plantaginis</name>
    <name type="common">Wood tiger moth</name>
    <name type="synonym">Phalaena plantaginis</name>
    <dbReference type="NCBI Taxonomy" id="874455"/>
    <lineage>
        <taxon>Eukaryota</taxon>
        <taxon>Metazoa</taxon>
        <taxon>Ecdysozoa</taxon>
        <taxon>Arthropoda</taxon>
        <taxon>Hexapoda</taxon>
        <taxon>Insecta</taxon>
        <taxon>Pterygota</taxon>
        <taxon>Neoptera</taxon>
        <taxon>Endopterygota</taxon>
        <taxon>Lepidoptera</taxon>
        <taxon>Glossata</taxon>
        <taxon>Ditrysia</taxon>
        <taxon>Noctuoidea</taxon>
        <taxon>Erebidae</taxon>
        <taxon>Arctiinae</taxon>
        <taxon>Arctia</taxon>
    </lineage>
</organism>
<comment type="caution">
    <text evidence="1">The sequence shown here is derived from an EMBL/GenBank/DDBJ whole genome shotgun (WGS) entry which is preliminary data.</text>
</comment>
<reference evidence="1 2" key="1">
    <citation type="submission" date="2020-04" db="EMBL/GenBank/DDBJ databases">
        <authorList>
            <person name="Wallbank WR R."/>
            <person name="Pardo Diaz C."/>
            <person name="Kozak K."/>
            <person name="Martin S."/>
            <person name="Jiggins C."/>
            <person name="Moest M."/>
            <person name="Warren A I."/>
            <person name="Byers J.R.P. K."/>
            <person name="Montejo-Kovacevich G."/>
            <person name="Yen C E."/>
        </authorList>
    </citation>
    <scope>NUCLEOTIDE SEQUENCE [LARGE SCALE GENOMIC DNA]</scope>
</reference>
<protein>
    <submittedName>
        <fullName evidence="1">Uncharacterized protein</fullName>
    </submittedName>
</protein>
<dbReference type="AlphaFoldDB" id="A0A8S0ZJJ7"/>
<dbReference type="EMBL" id="CADEBD010000291">
    <property type="protein sequence ID" value="CAB3232801.1"/>
    <property type="molecule type" value="Genomic_DNA"/>
</dbReference>
<gene>
    <name evidence="1" type="ORF">APLA_LOCUS5840</name>
</gene>
<dbReference type="OrthoDB" id="10260134at2759"/>
<accession>A0A8S0ZJJ7</accession>
<evidence type="ECO:0000313" key="1">
    <source>
        <dbReference type="EMBL" id="CAB3232801.1"/>
    </source>
</evidence>
<sequence>MSGVGDDKVPGPSTAQDDIAHSLCSEVSKLRLKDALVYYEQILTQNNLVAPTPSEVITEQYWAKFIRMTNNE</sequence>
<evidence type="ECO:0000313" key="2">
    <source>
        <dbReference type="Proteomes" id="UP000494256"/>
    </source>
</evidence>
<proteinExistence type="predicted"/>